<dbReference type="Gene3D" id="1.10.357.10">
    <property type="entry name" value="Tetracycline Repressor, domain 2"/>
    <property type="match status" value="1"/>
</dbReference>
<evidence type="ECO:0000256" key="1">
    <source>
        <dbReference type="ARBA" id="ARBA00023015"/>
    </source>
</evidence>
<dbReference type="SUPFAM" id="SSF46689">
    <property type="entry name" value="Homeodomain-like"/>
    <property type="match status" value="1"/>
</dbReference>
<dbReference type="PANTHER" id="PTHR30055:SF151">
    <property type="entry name" value="TRANSCRIPTIONAL REGULATORY PROTEIN"/>
    <property type="match status" value="1"/>
</dbReference>
<evidence type="ECO:0000313" key="7">
    <source>
        <dbReference type="Proteomes" id="UP000664398"/>
    </source>
</evidence>
<evidence type="ECO:0000313" key="6">
    <source>
        <dbReference type="EMBL" id="MBO1806358.1"/>
    </source>
</evidence>
<dbReference type="Pfam" id="PF13305">
    <property type="entry name" value="TetR_C_33"/>
    <property type="match status" value="1"/>
</dbReference>
<keyword evidence="1" id="KW-0805">Transcription regulation</keyword>
<gene>
    <name evidence="6" type="ORF">J4H91_13700</name>
</gene>
<dbReference type="Proteomes" id="UP000664398">
    <property type="component" value="Unassembled WGS sequence"/>
</dbReference>
<dbReference type="AlphaFoldDB" id="A0A939M099"/>
<dbReference type="EMBL" id="JAGDYL010000030">
    <property type="protein sequence ID" value="MBO1806358.1"/>
    <property type="molecule type" value="Genomic_DNA"/>
</dbReference>
<evidence type="ECO:0000256" key="2">
    <source>
        <dbReference type="ARBA" id="ARBA00023125"/>
    </source>
</evidence>
<protein>
    <submittedName>
        <fullName evidence="6">TetR/AcrR family transcriptional regulator</fullName>
    </submittedName>
</protein>
<evidence type="ECO:0000256" key="4">
    <source>
        <dbReference type="PROSITE-ProRule" id="PRU00335"/>
    </source>
</evidence>
<feature type="DNA-binding region" description="H-T-H motif" evidence="4">
    <location>
        <begin position="28"/>
        <end position="47"/>
    </location>
</feature>
<reference evidence="6" key="1">
    <citation type="submission" date="2021-03" db="EMBL/GenBank/DDBJ databases">
        <title>Leucobacter chromiisoli sp. nov., isolated from chromium-containing soil of chemical plant.</title>
        <authorList>
            <person name="Xu Z."/>
        </authorList>
    </citation>
    <scope>NUCLEOTIDE SEQUENCE</scope>
    <source>
        <strain evidence="6">A2</strain>
    </source>
</reference>
<dbReference type="SUPFAM" id="SSF48498">
    <property type="entry name" value="Tetracyclin repressor-like, C-terminal domain"/>
    <property type="match status" value="1"/>
</dbReference>
<dbReference type="InterPro" id="IPR025996">
    <property type="entry name" value="MT1864/Rv1816-like_C"/>
</dbReference>
<keyword evidence="7" id="KW-1185">Reference proteome</keyword>
<feature type="domain" description="HTH tetR-type" evidence="5">
    <location>
        <begin position="5"/>
        <end position="65"/>
    </location>
</feature>
<evidence type="ECO:0000259" key="5">
    <source>
        <dbReference type="PROSITE" id="PS50977"/>
    </source>
</evidence>
<dbReference type="RefSeq" id="WP_208046817.1">
    <property type="nucleotide sequence ID" value="NZ_JAGDYL010000030.1"/>
</dbReference>
<dbReference type="InterPro" id="IPR009057">
    <property type="entry name" value="Homeodomain-like_sf"/>
</dbReference>
<proteinExistence type="predicted"/>
<dbReference type="InterPro" id="IPR001647">
    <property type="entry name" value="HTH_TetR"/>
</dbReference>
<accession>A0A939M099</accession>
<name>A0A939M099_9MICO</name>
<dbReference type="GO" id="GO:0000976">
    <property type="term" value="F:transcription cis-regulatory region binding"/>
    <property type="evidence" value="ECO:0007669"/>
    <property type="project" value="TreeGrafter"/>
</dbReference>
<dbReference type="Pfam" id="PF00440">
    <property type="entry name" value="TetR_N"/>
    <property type="match status" value="1"/>
</dbReference>
<keyword evidence="3" id="KW-0804">Transcription</keyword>
<keyword evidence="2 4" id="KW-0238">DNA-binding</keyword>
<dbReference type="InterPro" id="IPR036271">
    <property type="entry name" value="Tet_transcr_reg_TetR-rel_C_sf"/>
</dbReference>
<dbReference type="PANTHER" id="PTHR30055">
    <property type="entry name" value="HTH-TYPE TRANSCRIPTIONAL REGULATOR RUTR"/>
    <property type="match status" value="1"/>
</dbReference>
<dbReference type="Gene3D" id="1.10.10.60">
    <property type="entry name" value="Homeodomain-like"/>
    <property type="match status" value="1"/>
</dbReference>
<organism evidence="6 7">
    <name type="scientific">Leucobacter ruminantium</name>
    <dbReference type="NCBI Taxonomy" id="1289170"/>
    <lineage>
        <taxon>Bacteria</taxon>
        <taxon>Bacillati</taxon>
        <taxon>Actinomycetota</taxon>
        <taxon>Actinomycetes</taxon>
        <taxon>Micrococcales</taxon>
        <taxon>Microbacteriaceae</taxon>
        <taxon>Leucobacter</taxon>
    </lineage>
</organism>
<sequence length="202" mass="22403">MNRVRLTAERLVEDACRLADEQGLERVTMSALARRTGVQTASLYTHVRSLRDLQTRMTLQALSELSDRLSVALSGRSGRDALTALAASYRSYAADHPGRYEAAHLRLDSPTARSSDGPRHVQLTAAVLRGYEVPEEEQVHAVRFIGATIHGYIDLQRSGAFAHSQPDPEVSWQRCIDALHQLLSHWPTHLDEREGGSDGDHS</sequence>
<evidence type="ECO:0000256" key="3">
    <source>
        <dbReference type="ARBA" id="ARBA00023163"/>
    </source>
</evidence>
<dbReference type="InterPro" id="IPR050109">
    <property type="entry name" value="HTH-type_TetR-like_transc_reg"/>
</dbReference>
<dbReference type="PROSITE" id="PS50977">
    <property type="entry name" value="HTH_TETR_2"/>
    <property type="match status" value="1"/>
</dbReference>
<comment type="caution">
    <text evidence="6">The sequence shown here is derived from an EMBL/GenBank/DDBJ whole genome shotgun (WGS) entry which is preliminary data.</text>
</comment>
<dbReference type="GO" id="GO:0003700">
    <property type="term" value="F:DNA-binding transcription factor activity"/>
    <property type="evidence" value="ECO:0007669"/>
    <property type="project" value="TreeGrafter"/>
</dbReference>